<feature type="transmembrane region" description="Helical" evidence="1">
    <location>
        <begin position="78"/>
        <end position="104"/>
    </location>
</feature>
<dbReference type="KEGG" id="loa:LOAG_16214"/>
<keyword evidence="1" id="KW-0472">Membrane</keyword>
<sequence>MKGEYYHASLGEQVHFSIICGYNLIKICGYAYMNVYSIVPYLFVKFKKICCDVLVTIHMYFYYAKIPVRIHFYRATNIIHAAMIASWYGNGSVVVVVVVVVMVVV</sequence>
<feature type="non-terminal residue" evidence="2">
    <location>
        <position position="105"/>
    </location>
</feature>
<dbReference type="RefSeq" id="XP_003151750.1">
    <property type="nucleotide sequence ID" value="XM_003151702.1"/>
</dbReference>
<gene>
    <name evidence="2" type="ORF">LOAG_16214</name>
</gene>
<organism evidence="2">
    <name type="scientific">Loa loa</name>
    <name type="common">Eye worm</name>
    <name type="synonym">Filaria loa</name>
    <dbReference type="NCBI Taxonomy" id="7209"/>
    <lineage>
        <taxon>Eukaryota</taxon>
        <taxon>Metazoa</taxon>
        <taxon>Ecdysozoa</taxon>
        <taxon>Nematoda</taxon>
        <taxon>Chromadorea</taxon>
        <taxon>Rhabditida</taxon>
        <taxon>Spirurina</taxon>
        <taxon>Spiruromorpha</taxon>
        <taxon>Filarioidea</taxon>
        <taxon>Onchocercidae</taxon>
        <taxon>Loa</taxon>
    </lineage>
</organism>
<accession>A0A1S0TEC4</accession>
<reference evidence="2" key="1">
    <citation type="submission" date="2012-04" db="EMBL/GenBank/DDBJ databases">
        <title>The Genome Sequence of Loa loa.</title>
        <authorList>
            <consortium name="The Broad Institute Genome Sequencing Platform"/>
            <consortium name="Broad Institute Genome Sequencing Center for Infectious Disease"/>
            <person name="Nutman T.B."/>
            <person name="Fink D.L."/>
            <person name="Russ C."/>
            <person name="Young S."/>
            <person name="Zeng Q."/>
            <person name="Gargeya S."/>
            <person name="Alvarado L."/>
            <person name="Berlin A."/>
            <person name="Chapman S.B."/>
            <person name="Chen Z."/>
            <person name="Freedman E."/>
            <person name="Gellesch M."/>
            <person name="Goldberg J."/>
            <person name="Griggs A."/>
            <person name="Gujja S."/>
            <person name="Heilman E.R."/>
            <person name="Heiman D."/>
            <person name="Howarth C."/>
            <person name="Mehta T."/>
            <person name="Neiman D."/>
            <person name="Pearson M."/>
            <person name="Roberts A."/>
            <person name="Saif S."/>
            <person name="Shea T."/>
            <person name="Shenoy N."/>
            <person name="Sisk P."/>
            <person name="Stolte C."/>
            <person name="Sykes S."/>
            <person name="White J."/>
            <person name="Yandava C."/>
            <person name="Haas B."/>
            <person name="Henn M.R."/>
            <person name="Nusbaum C."/>
            <person name="Birren B."/>
        </authorList>
    </citation>
    <scope>NUCLEOTIDE SEQUENCE [LARGE SCALE GENOMIC DNA]</scope>
</reference>
<dbReference type="GeneID" id="9953712"/>
<protein>
    <submittedName>
        <fullName evidence="2">Uncharacterized protein</fullName>
    </submittedName>
</protein>
<keyword evidence="1" id="KW-1133">Transmembrane helix</keyword>
<proteinExistence type="predicted"/>
<name>A0A1S0TEC4_LOALO</name>
<evidence type="ECO:0000313" key="2">
    <source>
        <dbReference type="EMBL" id="EFO12319.1"/>
    </source>
</evidence>
<evidence type="ECO:0000256" key="1">
    <source>
        <dbReference type="SAM" id="Phobius"/>
    </source>
</evidence>
<dbReference type="EMBL" id="JH716882">
    <property type="protein sequence ID" value="EFO12319.1"/>
    <property type="molecule type" value="Genomic_DNA"/>
</dbReference>
<dbReference type="CTD" id="9953712"/>
<dbReference type="InParanoid" id="A0A1S0TEC4"/>
<dbReference type="AlphaFoldDB" id="A0A1S0TEC4"/>
<keyword evidence="1" id="KW-0812">Transmembrane</keyword>